<evidence type="ECO:0000256" key="3">
    <source>
        <dbReference type="ARBA" id="ARBA00022771"/>
    </source>
</evidence>
<keyword evidence="8" id="KW-1185">Reference proteome</keyword>
<keyword evidence="2" id="KW-0479">Metal-binding</keyword>
<keyword evidence="4" id="KW-0862">Zinc</keyword>
<evidence type="ECO:0000256" key="4">
    <source>
        <dbReference type="ARBA" id="ARBA00022833"/>
    </source>
</evidence>
<dbReference type="EMBL" id="MU167395">
    <property type="protein sequence ID" value="KAG0141248.1"/>
    <property type="molecule type" value="Genomic_DNA"/>
</dbReference>
<dbReference type="AlphaFoldDB" id="A0A9P6T892"/>
<dbReference type="GO" id="GO:0005634">
    <property type="term" value="C:nucleus"/>
    <property type="evidence" value="ECO:0007669"/>
    <property type="project" value="UniProtKB-SubCell"/>
</dbReference>
<evidence type="ECO:0000313" key="8">
    <source>
        <dbReference type="Proteomes" id="UP000886653"/>
    </source>
</evidence>
<name>A0A9P6T892_9BASI</name>
<accession>A0A9P6T892</accession>
<evidence type="ECO:0000256" key="1">
    <source>
        <dbReference type="ARBA" id="ARBA00004123"/>
    </source>
</evidence>
<gene>
    <name evidence="7" type="ORF">CROQUDRAFT_718271</name>
</gene>
<dbReference type="PANTHER" id="PTHR46481">
    <property type="entry name" value="ZINC FINGER BED DOMAIN-CONTAINING PROTEIN 4"/>
    <property type="match status" value="1"/>
</dbReference>
<proteinExistence type="predicted"/>
<dbReference type="SUPFAM" id="SSF53098">
    <property type="entry name" value="Ribonuclease H-like"/>
    <property type="match status" value="1"/>
</dbReference>
<protein>
    <recommendedName>
        <fullName evidence="9">BED-type domain-containing protein</fullName>
    </recommendedName>
</protein>
<dbReference type="OrthoDB" id="2504795at2759"/>
<dbReference type="PANTHER" id="PTHR46481:SF10">
    <property type="entry name" value="ZINC FINGER BED DOMAIN-CONTAINING PROTEIN 39"/>
    <property type="match status" value="1"/>
</dbReference>
<feature type="compositionally biased region" description="Polar residues" evidence="6">
    <location>
        <begin position="84"/>
        <end position="102"/>
    </location>
</feature>
<evidence type="ECO:0008006" key="9">
    <source>
        <dbReference type="Google" id="ProtNLM"/>
    </source>
</evidence>
<reference evidence="7" key="1">
    <citation type="submission" date="2013-11" db="EMBL/GenBank/DDBJ databases">
        <title>Genome sequence of the fusiform rust pathogen reveals effectors for host alternation and coevolution with pine.</title>
        <authorList>
            <consortium name="DOE Joint Genome Institute"/>
            <person name="Smith K."/>
            <person name="Pendleton A."/>
            <person name="Kubisiak T."/>
            <person name="Anderson C."/>
            <person name="Salamov A."/>
            <person name="Aerts A."/>
            <person name="Riley R."/>
            <person name="Clum A."/>
            <person name="Lindquist E."/>
            <person name="Ence D."/>
            <person name="Campbell M."/>
            <person name="Kronenberg Z."/>
            <person name="Feau N."/>
            <person name="Dhillon B."/>
            <person name="Hamelin R."/>
            <person name="Burleigh J."/>
            <person name="Smith J."/>
            <person name="Yandell M."/>
            <person name="Nelson C."/>
            <person name="Grigoriev I."/>
            <person name="Davis J."/>
        </authorList>
    </citation>
    <scope>NUCLEOTIDE SEQUENCE</scope>
    <source>
        <strain evidence="7">G11</strain>
    </source>
</reference>
<dbReference type="Proteomes" id="UP000886653">
    <property type="component" value="Unassembled WGS sequence"/>
</dbReference>
<keyword evidence="5" id="KW-0539">Nucleus</keyword>
<dbReference type="GO" id="GO:0008270">
    <property type="term" value="F:zinc ion binding"/>
    <property type="evidence" value="ECO:0007669"/>
    <property type="project" value="UniProtKB-KW"/>
</dbReference>
<organism evidence="7 8">
    <name type="scientific">Cronartium quercuum f. sp. fusiforme G11</name>
    <dbReference type="NCBI Taxonomy" id="708437"/>
    <lineage>
        <taxon>Eukaryota</taxon>
        <taxon>Fungi</taxon>
        <taxon>Dikarya</taxon>
        <taxon>Basidiomycota</taxon>
        <taxon>Pucciniomycotina</taxon>
        <taxon>Pucciniomycetes</taxon>
        <taxon>Pucciniales</taxon>
        <taxon>Coleosporiaceae</taxon>
        <taxon>Cronartium</taxon>
    </lineage>
</organism>
<comment type="subcellular location">
    <subcellularLocation>
        <location evidence="1">Nucleus</location>
    </subcellularLocation>
</comment>
<evidence type="ECO:0000313" key="7">
    <source>
        <dbReference type="EMBL" id="KAG0141248.1"/>
    </source>
</evidence>
<comment type="caution">
    <text evidence="7">The sequence shown here is derived from an EMBL/GenBank/DDBJ whole genome shotgun (WGS) entry which is preliminary data.</text>
</comment>
<dbReference type="InterPro" id="IPR052035">
    <property type="entry name" value="ZnF_BED_domain_contain"/>
</dbReference>
<sequence length="698" mass="78828">MPTNWQEPTKAHGVRWQGFLMSDVRGDSSNRRKAKCSYCNDHFSNGKPTALYNHVKNVCKSIPQDKKSAYLQAAHAALLDPDHPSSSLVPQKRPSSTQTSISHLRSFSKEKTEVLHEILLKSMLSSDTPLSLLDNEHFHEYQRQLARSPYKIPSISHMSEVVIPVMHAKYEIEVVNRLQGQSNLTLSLDPWTDDSGNTVYALVVQRGNNQIKQLINVLNFFEELHTPQNIFESLKQTLQEKSLDWIQISSFVSDCPAVMAHLRSLIKLEFPRVLTLSCSLHAFNLLAKDILAHPLVQSILEANKTLITFFTTDDYWTDNLYTWANTKELTHELRSAFENRWYSMAKIFLVVEDYEQGFKNALALDLDAEVITPAIPAAVQQIILDPHHFLANQTLAQLIRPIVESISRLQRPSTTVGDIWPELASLHRAFTHTELKYGFFSTFKHHCQAILHTRTRVFASNEIYLVGFFLTPAYRHIAVSLKYTLEDLIRAVLTIAKAWDFSRAEAISIKAQVCSYYHDEPAFKAHAGLPSPFTYWSSLLTTPENHALKRLAVTLFELVPNATGVDSLYPIKTAVTSYKLPKMSAPARKMMSQLKYNIQYAHPNLDQVPYPSTSSPTHDPFGSPTELARFEDGAFGSGYDDVGTLAMVGQEPSGIDTLFDMNLFSHIQLATTNQQDILVPQAPSEHWTIEDLFGSSGQ</sequence>
<evidence type="ECO:0000256" key="2">
    <source>
        <dbReference type="ARBA" id="ARBA00022723"/>
    </source>
</evidence>
<dbReference type="InterPro" id="IPR012337">
    <property type="entry name" value="RNaseH-like_sf"/>
</dbReference>
<evidence type="ECO:0000256" key="5">
    <source>
        <dbReference type="ARBA" id="ARBA00023242"/>
    </source>
</evidence>
<keyword evidence="3" id="KW-0863">Zinc-finger</keyword>
<evidence type="ECO:0000256" key="6">
    <source>
        <dbReference type="SAM" id="MobiDB-lite"/>
    </source>
</evidence>
<feature type="region of interest" description="Disordered" evidence="6">
    <location>
        <begin position="81"/>
        <end position="102"/>
    </location>
</feature>